<sequence>MIRGSDQQDNHACCSPLDLPHGVHDGFSLTLGLMLKFRKSSEYEHQETRKNQRGMWRGEEGSTLLIHTNLRFR</sequence>
<keyword evidence="2" id="KW-1185">Reference proteome</keyword>
<proteinExistence type="predicted"/>
<dbReference type="Proteomes" id="UP000735302">
    <property type="component" value="Unassembled WGS sequence"/>
</dbReference>
<gene>
    <name evidence="1" type="ORF">PoB_007164600</name>
</gene>
<evidence type="ECO:0000313" key="1">
    <source>
        <dbReference type="EMBL" id="GFO45141.1"/>
    </source>
</evidence>
<name>A0AAV4DLS8_9GAST</name>
<organism evidence="1 2">
    <name type="scientific">Plakobranchus ocellatus</name>
    <dbReference type="NCBI Taxonomy" id="259542"/>
    <lineage>
        <taxon>Eukaryota</taxon>
        <taxon>Metazoa</taxon>
        <taxon>Spiralia</taxon>
        <taxon>Lophotrochozoa</taxon>
        <taxon>Mollusca</taxon>
        <taxon>Gastropoda</taxon>
        <taxon>Heterobranchia</taxon>
        <taxon>Euthyneura</taxon>
        <taxon>Panpulmonata</taxon>
        <taxon>Sacoglossa</taxon>
        <taxon>Placobranchoidea</taxon>
        <taxon>Plakobranchidae</taxon>
        <taxon>Plakobranchus</taxon>
    </lineage>
</organism>
<comment type="caution">
    <text evidence="1">The sequence shown here is derived from an EMBL/GenBank/DDBJ whole genome shotgun (WGS) entry which is preliminary data.</text>
</comment>
<dbReference type="EMBL" id="BLXT01008013">
    <property type="protein sequence ID" value="GFO45141.1"/>
    <property type="molecule type" value="Genomic_DNA"/>
</dbReference>
<protein>
    <submittedName>
        <fullName evidence="1">Uncharacterized protein</fullName>
    </submittedName>
</protein>
<reference evidence="1 2" key="1">
    <citation type="journal article" date="2021" name="Elife">
        <title>Chloroplast acquisition without the gene transfer in kleptoplastic sea slugs, Plakobranchus ocellatus.</title>
        <authorList>
            <person name="Maeda T."/>
            <person name="Takahashi S."/>
            <person name="Yoshida T."/>
            <person name="Shimamura S."/>
            <person name="Takaki Y."/>
            <person name="Nagai Y."/>
            <person name="Toyoda A."/>
            <person name="Suzuki Y."/>
            <person name="Arimoto A."/>
            <person name="Ishii H."/>
            <person name="Satoh N."/>
            <person name="Nishiyama T."/>
            <person name="Hasebe M."/>
            <person name="Maruyama T."/>
            <person name="Minagawa J."/>
            <person name="Obokata J."/>
            <person name="Shigenobu S."/>
        </authorList>
    </citation>
    <scope>NUCLEOTIDE SEQUENCE [LARGE SCALE GENOMIC DNA]</scope>
</reference>
<evidence type="ECO:0000313" key="2">
    <source>
        <dbReference type="Proteomes" id="UP000735302"/>
    </source>
</evidence>
<dbReference type="AlphaFoldDB" id="A0AAV4DLS8"/>
<accession>A0AAV4DLS8</accession>